<dbReference type="Pfam" id="PF07583">
    <property type="entry name" value="PSCyt2"/>
    <property type="match status" value="1"/>
</dbReference>
<dbReference type="InterPro" id="IPR011429">
    <property type="entry name" value="Cyt_c_Planctomycete-type"/>
</dbReference>
<name>A0A517ZRF1_9PLAN</name>
<proteinExistence type="predicted"/>
<gene>
    <name evidence="6" type="ORF">Mal52_35480</name>
</gene>
<dbReference type="RefSeq" id="WP_197534262.1">
    <property type="nucleotide sequence ID" value="NZ_CP036276.1"/>
</dbReference>
<evidence type="ECO:0000259" key="5">
    <source>
        <dbReference type="PROSITE" id="PS51007"/>
    </source>
</evidence>
<dbReference type="GO" id="GO:0020037">
    <property type="term" value="F:heme binding"/>
    <property type="evidence" value="ECO:0007669"/>
    <property type="project" value="InterPro"/>
</dbReference>
<evidence type="ECO:0000256" key="1">
    <source>
        <dbReference type="ARBA" id="ARBA00022617"/>
    </source>
</evidence>
<dbReference type="EMBL" id="CP036276">
    <property type="protein sequence ID" value="QDU45060.1"/>
    <property type="molecule type" value="Genomic_DNA"/>
</dbReference>
<evidence type="ECO:0000256" key="3">
    <source>
        <dbReference type="ARBA" id="ARBA00023004"/>
    </source>
</evidence>
<evidence type="ECO:0000313" key="6">
    <source>
        <dbReference type="EMBL" id="QDU45060.1"/>
    </source>
</evidence>
<dbReference type="PANTHER" id="PTHR35889">
    <property type="entry name" value="CYCLOINULO-OLIGOSACCHARIDE FRUCTANOTRANSFERASE-RELATED"/>
    <property type="match status" value="1"/>
</dbReference>
<dbReference type="Pfam" id="PF07587">
    <property type="entry name" value="PSD1"/>
    <property type="match status" value="1"/>
</dbReference>
<dbReference type="Proteomes" id="UP000319383">
    <property type="component" value="Chromosome"/>
</dbReference>
<keyword evidence="1 4" id="KW-0349">Heme</keyword>
<evidence type="ECO:0000313" key="7">
    <source>
        <dbReference type="Proteomes" id="UP000319383"/>
    </source>
</evidence>
<keyword evidence="2 4" id="KW-0479">Metal-binding</keyword>
<dbReference type="GO" id="GO:0046872">
    <property type="term" value="F:metal ion binding"/>
    <property type="evidence" value="ECO:0007669"/>
    <property type="project" value="UniProtKB-KW"/>
</dbReference>
<keyword evidence="7" id="KW-1185">Reference proteome</keyword>
<dbReference type="InterPro" id="IPR009056">
    <property type="entry name" value="Cyt_c-like_dom"/>
</dbReference>
<feature type="domain" description="Cytochrome c" evidence="5">
    <location>
        <begin position="26"/>
        <end position="231"/>
    </location>
</feature>
<dbReference type="InterPro" id="IPR036909">
    <property type="entry name" value="Cyt_c-like_dom_sf"/>
</dbReference>
<evidence type="ECO:0000256" key="4">
    <source>
        <dbReference type="PROSITE-ProRule" id="PRU00433"/>
    </source>
</evidence>
<dbReference type="SUPFAM" id="SSF46626">
    <property type="entry name" value="Cytochrome c"/>
    <property type="match status" value="1"/>
</dbReference>
<evidence type="ECO:0000256" key="2">
    <source>
        <dbReference type="ARBA" id="ARBA00022723"/>
    </source>
</evidence>
<keyword evidence="3 4" id="KW-0408">Iron</keyword>
<reference evidence="6 7" key="1">
    <citation type="submission" date="2019-02" db="EMBL/GenBank/DDBJ databases">
        <title>Deep-cultivation of Planctomycetes and their phenomic and genomic characterization uncovers novel biology.</title>
        <authorList>
            <person name="Wiegand S."/>
            <person name="Jogler M."/>
            <person name="Boedeker C."/>
            <person name="Pinto D."/>
            <person name="Vollmers J."/>
            <person name="Rivas-Marin E."/>
            <person name="Kohn T."/>
            <person name="Peeters S.H."/>
            <person name="Heuer A."/>
            <person name="Rast P."/>
            <person name="Oberbeckmann S."/>
            <person name="Bunk B."/>
            <person name="Jeske O."/>
            <person name="Meyerdierks A."/>
            <person name="Storesund J.E."/>
            <person name="Kallscheuer N."/>
            <person name="Luecker S."/>
            <person name="Lage O.M."/>
            <person name="Pohl T."/>
            <person name="Merkel B.J."/>
            <person name="Hornburger P."/>
            <person name="Mueller R.-W."/>
            <person name="Bruemmer F."/>
            <person name="Labrenz M."/>
            <person name="Spormann A.M."/>
            <person name="Op den Camp H."/>
            <person name="Overmann J."/>
            <person name="Amann R."/>
            <person name="Jetten M.S.M."/>
            <person name="Mascher T."/>
            <person name="Medema M.H."/>
            <person name="Devos D.P."/>
            <person name="Kaster A.-K."/>
            <person name="Ovreas L."/>
            <person name="Rohde M."/>
            <person name="Galperin M.Y."/>
            <person name="Jogler C."/>
        </authorList>
    </citation>
    <scope>NUCLEOTIDE SEQUENCE [LARGE SCALE GENOMIC DNA]</scope>
    <source>
        <strain evidence="6 7">Mal52</strain>
    </source>
</reference>
<protein>
    <submittedName>
        <fullName evidence="6">Planctomycete cytochrome C</fullName>
    </submittedName>
</protein>
<dbReference type="AlphaFoldDB" id="A0A517ZRF1"/>
<dbReference type="KEGG" id="sdyn:Mal52_35480"/>
<organism evidence="6 7">
    <name type="scientific">Symmachiella dynata</name>
    <dbReference type="NCBI Taxonomy" id="2527995"/>
    <lineage>
        <taxon>Bacteria</taxon>
        <taxon>Pseudomonadati</taxon>
        <taxon>Planctomycetota</taxon>
        <taxon>Planctomycetia</taxon>
        <taxon>Planctomycetales</taxon>
        <taxon>Planctomycetaceae</taxon>
        <taxon>Symmachiella</taxon>
    </lineage>
</organism>
<sequence>MPALRAVIFGFFACLSAISVTYGDEKVSPADAEFFEKRVRPVLAEKCYSCHGAEKQELGIRLDSRDAVIAGGDAGPIVDSEAPSESPLLAAIAYAGDVQMPPDEQLSADEIAALTRWVKIGMPWPGSSTPSVEKNHDAYKQHWAFQPITDPPLPEVQDAEWSRTSIDRFILARLEQAGLTPAPEADRKTLIRRATFDLIGLPPTPAEVAAFENDPSLDAYEKLIDRLLASPRYGERWARHWLDVARYADNKGYIFFGDKKYHWAYTYRDYVIRALNDDLPYDRFVVEQLAADQLDLGEDKRPLTAMGYLTLGAQFSGNIHDIIDDRIDVVTRGLMGLTVSCARCHNHKFDPVSAADYYGLYGVFRSSTEPTIPPMFEAPPDTEEHRKFAEELAVKQQKLDAFVTEKHTALVTSARKRAAEYLMAAHAKRNQPPTEDFMLLVEEGDLNPTMIQRWQSYLTRARKSHDPIWSIWHACAEIPADEFAATAAAIVEQHATDPAQAHPAVLEALSAAPPASMSELAERYSNVLNQVDDQWTALLQQATEAKQPLPTELPDESDEALRLVYYGSQAPPDVPVRTGWGFLTLLPDRPAQAKYKKLLGEVEKHIAETAGAPPRAMVLLDAEEMYAPKVFLRGNPNRPGTGVPRHFPEFLTHEDDQVFQTGSGRLELAQAIVDPANPLTARVLVNRVWLNHFGSALVATPSDFGLRSEAPTHPALLDHLASEFMRDGWSLKRLHRRVMLSAVYRQQSHARDEAVAVDPRNRLLWRMNRRRLDFESMRDSLLAVTDQLEQTLGGPAVDIEKTPFTPRRTIYAFVDRMDLPELFRAFDFPDPAATSPQRDATTIAPQALYLMNHKFVDEVVTRIAARPDVADVADATLRVERLHKILFSRAPTELERELAVAFLGAEPSQQQWQEYIQALLMTNEFLFVD</sequence>
<accession>A0A517ZRF1</accession>
<dbReference type="InterPro" id="IPR022655">
    <property type="entry name" value="DUF1553"/>
</dbReference>
<dbReference type="PANTHER" id="PTHR35889:SF3">
    <property type="entry name" value="F-BOX DOMAIN-CONTAINING PROTEIN"/>
    <property type="match status" value="1"/>
</dbReference>
<dbReference type="GO" id="GO:0009055">
    <property type="term" value="F:electron transfer activity"/>
    <property type="evidence" value="ECO:0007669"/>
    <property type="project" value="InterPro"/>
</dbReference>
<dbReference type="InterPro" id="IPR011444">
    <property type="entry name" value="DUF1549"/>
</dbReference>
<dbReference type="Pfam" id="PF07635">
    <property type="entry name" value="PSCyt1"/>
    <property type="match status" value="1"/>
</dbReference>
<dbReference type="PROSITE" id="PS51007">
    <property type="entry name" value="CYTC"/>
    <property type="match status" value="1"/>
</dbReference>